<dbReference type="GO" id="GO:0016853">
    <property type="term" value="F:isomerase activity"/>
    <property type="evidence" value="ECO:0007669"/>
    <property type="project" value="UniProtKB-KW"/>
</dbReference>
<reference evidence="2" key="1">
    <citation type="submission" date="2020-08" db="EMBL/GenBank/DDBJ databases">
        <title>Genome public.</title>
        <authorList>
            <person name="Liu C."/>
            <person name="Sun Q."/>
        </authorList>
    </citation>
    <scope>NUCLEOTIDE SEQUENCE</scope>
    <source>
        <strain evidence="2">NSJ-44</strain>
    </source>
</reference>
<dbReference type="InterPro" id="IPR050312">
    <property type="entry name" value="IolE/XylAMocC-like"/>
</dbReference>
<accession>A0A926D0Z9</accession>
<dbReference type="Pfam" id="PF01261">
    <property type="entry name" value="AP_endonuc_2"/>
    <property type="match status" value="1"/>
</dbReference>
<keyword evidence="2" id="KW-0413">Isomerase</keyword>
<dbReference type="Proteomes" id="UP000654279">
    <property type="component" value="Unassembled WGS sequence"/>
</dbReference>
<gene>
    <name evidence="2" type="ORF">H8699_10015</name>
</gene>
<name>A0A926D0Z9_9FIRM</name>
<dbReference type="EMBL" id="JACRSO010000004">
    <property type="protein sequence ID" value="MBC8529763.1"/>
    <property type="molecule type" value="Genomic_DNA"/>
</dbReference>
<evidence type="ECO:0000259" key="1">
    <source>
        <dbReference type="Pfam" id="PF01261"/>
    </source>
</evidence>
<dbReference type="InterPro" id="IPR013022">
    <property type="entry name" value="Xyl_isomerase-like_TIM-brl"/>
</dbReference>
<evidence type="ECO:0000313" key="3">
    <source>
        <dbReference type="Proteomes" id="UP000654279"/>
    </source>
</evidence>
<dbReference type="Gene3D" id="3.20.20.150">
    <property type="entry name" value="Divalent-metal-dependent TIM barrel enzymes"/>
    <property type="match status" value="1"/>
</dbReference>
<evidence type="ECO:0000313" key="2">
    <source>
        <dbReference type="EMBL" id="MBC8529763.1"/>
    </source>
</evidence>
<proteinExistence type="predicted"/>
<comment type="caution">
    <text evidence="2">The sequence shown here is derived from an EMBL/GenBank/DDBJ whole genome shotgun (WGS) entry which is preliminary data.</text>
</comment>
<dbReference type="InterPro" id="IPR036237">
    <property type="entry name" value="Xyl_isomerase-like_sf"/>
</dbReference>
<feature type="domain" description="Xylose isomerase-like TIM barrel" evidence="1">
    <location>
        <begin position="19"/>
        <end position="274"/>
    </location>
</feature>
<dbReference type="PANTHER" id="PTHR12110">
    <property type="entry name" value="HYDROXYPYRUVATE ISOMERASE"/>
    <property type="match status" value="1"/>
</dbReference>
<sequence length="282" mass="30428">MELGFFSPEISGQNVEEVFAKARALGFTQVQYDFDTSHGEEMPAGFGPGELARVAQAARDNGISIAAVNGTFNMVDSDPERLEAYIRRFTVIAQACAYFGCKIVTLCTGSKSPEGMWRYSPATAEEPVFQQLLATTRRILPVAESYGLTLGVETEASNVVFTARRTRRYLDEIASPHLKVIMDCANLFPAGTARRENVAATIGEAFSLLGGDIVLAHGKDVAEGDAVHFASPGMGIVDYDLYFDLLKKIGYAGPLILHGVHDPADFAPSIAIMREKLLAAGL</sequence>
<protein>
    <submittedName>
        <fullName evidence="2">Sugar phosphate isomerase/epimerase</fullName>
    </submittedName>
</protein>
<organism evidence="2 3">
    <name type="scientific">Luoshenia tenuis</name>
    <dbReference type="NCBI Taxonomy" id="2763654"/>
    <lineage>
        <taxon>Bacteria</taxon>
        <taxon>Bacillati</taxon>
        <taxon>Bacillota</taxon>
        <taxon>Clostridia</taxon>
        <taxon>Christensenellales</taxon>
        <taxon>Christensenellaceae</taxon>
        <taxon>Luoshenia</taxon>
    </lineage>
</organism>
<dbReference type="AlphaFoldDB" id="A0A926D0Z9"/>
<dbReference type="RefSeq" id="WP_249285579.1">
    <property type="nucleotide sequence ID" value="NZ_JACRSO010000004.1"/>
</dbReference>
<dbReference type="SUPFAM" id="SSF51658">
    <property type="entry name" value="Xylose isomerase-like"/>
    <property type="match status" value="1"/>
</dbReference>
<keyword evidence="3" id="KW-1185">Reference proteome</keyword>